<name>A0ABX2D0S8_9CYAN</name>
<dbReference type="EMBL" id="SRRZ01000075">
    <property type="protein sequence ID" value="NQE36151.1"/>
    <property type="molecule type" value="Genomic_DNA"/>
</dbReference>
<evidence type="ECO:0000313" key="2">
    <source>
        <dbReference type="EMBL" id="NQE36151.1"/>
    </source>
</evidence>
<evidence type="ECO:0008006" key="4">
    <source>
        <dbReference type="Google" id="ProtNLM"/>
    </source>
</evidence>
<dbReference type="Pfam" id="PF08846">
    <property type="entry name" value="DUF1816"/>
    <property type="match status" value="1"/>
</dbReference>
<protein>
    <recommendedName>
        <fullName evidence="4">DUF1508 domain-containing protein</fullName>
    </recommendedName>
</protein>
<dbReference type="Proteomes" id="UP000702425">
    <property type="component" value="Unassembled WGS sequence"/>
</dbReference>
<proteinExistence type="predicted"/>
<dbReference type="InterPro" id="IPR014945">
    <property type="entry name" value="DUF1816"/>
</dbReference>
<comment type="caution">
    <text evidence="2">The sequence shown here is derived from an EMBL/GenBank/DDBJ whole genome shotgun (WGS) entry which is preliminary data.</text>
</comment>
<keyword evidence="3" id="KW-1185">Reference proteome</keyword>
<sequence>MFEISMLGMFFTAFWLLAQPTSSTRRDEWWVEVDTDSPKRTYYFGPYDSRQEASERSTGYIRDLENKGSKKISINIKQGSQPTQLRASEES</sequence>
<gene>
    <name evidence="2" type="ORF">E5S67_03914</name>
</gene>
<dbReference type="RefSeq" id="WP_172190071.1">
    <property type="nucleotide sequence ID" value="NZ_CAWPPK010000291.1"/>
</dbReference>
<feature type="compositionally biased region" description="Low complexity" evidence="1">
    <location>
        <begin position="72"/>
        <end position="81"/>
    </location>
</feature>
<feature type="region of interest" description="Disordered" evidence="1">
    <location>
        <begin position="72"/>
        <end position="91"/>
    </location>
</feature>
<organism evidence="2 3">
    <name type="scientific">Microcoleus asticus IPMA8</name>
    <dbReference type="NCBI Taxonomy" id="2563858"/>
    <lineage>
        <taxon>Bacteria</taxon>
        <taxon>Bacillati</taxon>
        <taxon>Cyanobacteriota</taxon>
        <taxon>Cyanophyceae</taxon>
        <taxon>Oscillatoriophycideae</taxon>
        <taxon>Oscillatoriales</taxon>
        <taxon>Microcoleaceae</taxon>
        <taxon>Microcoleus</taxon>
        <taxon>Microcoleus asticus</taxon>
    </lineage>
</organism>
<feature type="compositionally biased region" description="Polar residues" evidence="1">
    <location>
        <begin position="82"/>
        <end position="91"/>
    </location>
</feature>
<reference evidence="2 3" key="1">
    <citation type="journal article" date="2020" name="Sci. Rep.">
        <title>A novel cyanobacterial geosmin producer, revising GeoA distribution and dispersion patterns in Bacteria.</title>
        <authorList>
            <person name="Churro C."/>
            <person name="Semedo-Aguiar A.P."/>
            <person name="Silva A.D."/>
            <person name="Pereira-Leal J.B."/>
            <person name="Leite R.B."/>
        </authorList>
    </citation>
    <scope>NUCLEOTIDE SEQUENCE [LARGE SCALE GENOMIC DNA]</scope>
    <source>
        <strain evidence="2 3">IPMA8</strain>
    </source>
</reference>
<accession>A0ABX2D0S8</accession>
<evidence type="ECO:0000256" key="1">
    <source>
        <dbReference type="SAM" id="MobiDB-lite"/>
    </source>
</evidence>
<evidence type="ECO:0000313" key="3">
    <source>
        <dbReference type="Proteomes" id="UP000702425"/>
    </source>
</evidence>